<dbReference type="EMBL" id="JARMAB010000018">
    <property type="protein sequence ID" value="MED1203890.1"/>
    <property type="molecule type" value="Genomic_DNA"/>
</dbReference>
<evidence type="ECO:0000313" key="1">
    <source>
        <dbReference type="EMBL" id="MED1203890.1"/>
    </source>
</evidence>
<keyword evidence="2" id="KW-1185">Reference proteome</keyword>
<accession>A0ABU6MGS9</accession>
<organism evidence="1 2">
    <name type="scientific">Heyndrickxia acidicola</name>
    <dbReference type="NCBI Taxonomy" id="209389"/>
    <lineage>
        <taxon>Bacteria</taxon>
        <taxon>Bacillati</taxon>
        <taxon>Bacillota</taxon>
        <taxon>Bacilli</taxon>
        <taxon>Bacillales</taxon>
        <taxon>Bacillaceae</taxon>
        <taxon>Heyndrickxia</taxon>
    </lineage>
</organism>
<dbReference type="Proteomes" id="UP001341444">
    <property type="component" value="Unassembled WGS sequence"/>
</dbReference>
<proteinExistence type="predicted"/>
<gene>
    <name evidence="1" type="ORF">P4T90_12580</name>
</gene>
<evidence type="ECO:0008006" key="3">
    <source>
        <dbReference type="Google" id="ProtNLM"/>
    </source>
</evidence>
<comment type="caution">
    <text evidence="1">The sequence shown here is derived from an EMBL/GenBank/DDBJ whole genome shotgun (WGS) entry which is preliminary data.</text>
</comment>
<reference evidence="1 2" key="1">
    <citation type="submission" date="2023-03" db="EMBL/GenBank/DDBJ databases">
        <title>Bacillus Genome Sequencing.</title>
        <authorList>
            <person name="Dunlap C."/>
        </authorList>
    </citation>
    <scope>NUCLEOTIDE SEQUENCE [LARGE SCALE GENOMIC DNA]</scope>
    <source>
        <strain evidence="1 2">B-23453</strain>
    </source>
</reference>
<sequence>MTASEMVGTDITHAFLLVTPTGLLPITYANVNYLLIGNLSVGSIPGVIIRSKISAKFPARPLKGFVAILIILSGIKLL</sequence>
<name>A0ABU6MGS9_9BACI</name>
<protein>
    <recommendedName>
        <fullName evidence="3">Membrane transporter protein</fullName>
    </recommendedName>
</protein>
<evidence type="ECO:0000313" key="2">
    <source>
        <dbReference type="Proteomes" id="UP001341444"/>
    </source>
</evidence>